<dbReference type="EMBL" id="LQBK01000004">
    <property type="protein sequence ID" value="KUG61502.1"/>
    <property type="molecule type" value="Genomic_DNA"/>
</dbReference>
<dbReference type="Gene3D" id="1.20.120.530">
    <property type="entry name" value="GntR ligand-binding domain-like"/>
    <property type="match status" value="1"/>
</dbReference>
<dbReference type="InterPro" id="IPR008920">
    <property type="entry name" value="TF_FadR/GntR_C"/>
</dbReference>
<dbReference type="Gene3D" id="1.10.10.10">
    <property type="entry name" value="Winged helix-like DNA-binding domain superfamily/Winged helix DNA-binding domain"/>
    <property type="match status" value="1"/>
</dbReference>
<dbReference type="SUPFAM" id="SSF48008">
    <property type="entry name" value="GntR ligand-binding domain-like"/>
    <property type="match status" value="1"/>
</dbReference>
<dbReference type="InterPro" id="IPR000524">
    <property type="entry name" value="Tscrpt_reg_HTH_GntR"/>
</dbReference>
<evidence type="ECO:0000256" key="1">
    <source>
        <dbReference type="ARBA" id="ARBA00023015"/>
    </source>
</evidence>
<dbReference type="AlphaFoldDB" id="A0A0W8ING9"/>
<dbReference type="Proteomes" id="UP000053512">
    <property type="component" value="Unassembled WGS sequence"/>
</dbReference>
<comment type="caution">
    <text evidence="5">The sequence shown here is derived from an EMBL/GenBank/DDBJ whole genome shotgun (WGS) entry which is preliminary data.</text>
</comment>
<proteinExistence type="predicted"/>
<gene>
    <name evidence="5" type="ORF">AVL61_00820</name>
</gene>
<dbReference type="PROSITE" id="PS50949">
    <property type="entry name" value="HTH_GNTR"/>
    <property type="match status" value="1"/>
</dbReference>
<dbReference type="GO" id="GO:0003677">
    <property type="term" value="F:DNA binding"/>
    <property type="evidence" value="ECO:0007669"/>
    <property type="project" value="UniProtKB-KW"/>
</dbReference>
<evidence type="ECO:0000313" key="5">
    <source>
        <dbReference type="EMBL" id="KUG61502.1"/>
    </source>
</evidence>
<dbReference type="InterPro" id="IPR011711">
    <property type="entry name" value="GntR_C"/>
</dbReference>
<dbReference type="SMART" id="SM00895">
    <property type="entry name" value="FCD"/>
    <property type="match status" value="1"/>
</dbReference>
<dbReference type="PANTHER" id="PTHR43537:SF45">
    <property type="entry name" value="GNTR FAMILY REGULATORY PROTEIN"/>
    <property type="match status" value="1"/>
</dbReference>
<dbReference type="InterPro" id="IPR036388">
    <property type="entry name" value="WH-like_DNA-bd_sf"/>
</dbReference>
<dbReference type="Pfam" id="PF00392">
    <property type="entry name" value="GntR"/>
    <property type="match status" value="1"/>
</dbReference>
<keyword evidence="1" id="KW-0805">Transcription regulation</keyword>
<keyword evidence="2" id="KW-0238">DNA-binding</keyword>
<dbReference type="InterPro" id="IPR036390">
    <property type="entry name" value="WH_DNA-bd_sf"/>
</dbReference>
<protein>
    <submittedName>
        <fullName evidence="5">GntR family transcriptional regulator</fullName>
    </submittedName>
</protein>
<evidence type="ECO:0000256" key="2">
    <source>
        <dbReference type="ARBA" id="ARBA00023125"/>
    </source>
</evidence>
<dbReference type="OrthoDB" id="3864082at2"/>
<dbReference type="PANTHER" id="PTHR43537">
    <property type="entry name" value="TRANSCRIPTIONAL REGULATOR, GNTR FAMILY"/>
    <property type="match status" value="1"/>
</dbReference>
<feature type="domain" description="HTH gntR-type" evidence="4">
    <location>
        <begin position="16"/>
        <end position="83"/>
    </location>
</feature>
<dbReference type="SMART" id="SM00345">
    <property type="entry name" value="HTH_GNTR"/>
    <property type="match status" value="1"/>
</dbReference>
<dbReference type="RefSeq" id="WP_058872918.1">
    <property type="nucleotide sequence ID" value="NZ_LQBK01000004.1"/>
</dbReference>
<dbReference type="SUPFAM" id="SSF46785">
    <property type="entry name" value="Winged helix' DNA-binding domain"/>
    <property type="match status" value="1"/>
</dbReference>
<sequence length="228" mass="25570">MPLTWNDTPGESVARQSYREQAARIIRAQIISGRIEPGSLYSIGEIAEKLNVSITPVREALHDLAREGLIEMRRNRGFLVRTPSGQELDEIVQIRAMLEVSAVREITERGLVTDFAPLRQLSRRTMVFAEAGEWVGFLDTDREFHLSLLAALGNPKLLELVGSLRDQSRLFGLDKMAGSPDFVESTREHELLLDAMEEGDPERAASIMAQHLRHVRGVWAGESEPEQS</sequence>
<reference evidence="6" key="1">
    <citation type="submission" date="2015-12" db="EMBL/GenBank/DDBJ databases">
        <authorList>
            <person name="Nair G.R."/>
            <person name="Kaur G."/>
            <person name="Mayilraj S."/>
        </authorList>
    </citation>
    <scope>NUCLEOTIDE SEQUENCE [LARGE SCALE GENOMIC DNA]</scope>
    <source>
        <strain evidence="6">CD08_4</strain>
    </source>
</reference>
<dbReference type="GO" id="GO:0003700">
    <property type="term" value="F:DNA-binding transcription factor activity"/>
    <property type="evidence" value="ECO:0007669"/>
    <property type="project" value="InterPro"/>
</dbReference>
<accession>A0A0W8ING9</accession>
<keyword evidence="3" id="KW-0804">Transcription</keyword>
<dbReference type="CDD" id="cd07377">
    <property type="entry name" value="WHTH_GntR"/>
    <property type="match status" value="1"/>
</dbReference>
<evidence type="ECO:0000256" key="3">
    <source>
        <dbReference type="ARBA" id="ARBA00023163"/>
    </source>
</evidence>
<name>A0A0W8ING9_KOCRO</name>
<organism evidence="5 6">
    <name type="scientific">Kocuria rosea subsp. polaris</name>
    <dbReference type="NCBI Taxonomy" id="136273"/>
    <lineage>
        <taxon>Bacteria</taxon>
        <taxon>Bacillati</taxon>
        <taxon>Actinomycetota</taxon>
        <taxon>Actinomycetes</taxon>
        <taxon>Micrococcales</taxon>
        <taxon>Micrococcaceae</taxon>
        <taxon>Kocuria</taxon>
    </lineage>
</organism>
<dbReference type="Pfam" id="PF07729">
    <property type="entry name" value="FCD"/>
    <property type="match status" value="1"/>
</dbReference>
<evidence type="ECO:0000259" key="4">
    <source>
        <dbReference type="PROSITE" id="PS50949"/>
    </source>
</evidence>
<evidence type="ECO:0000313" key="6">
    <source>
        <dbReference type="Proteomes" id="UP000053512"/>
    </source>
</evidence>